<evidence type="ECO:0000313" key="5">
    <source>
        <dbReference type="EMBL" id="MBI1685801.1"/>
    </source>
</evidence>
<dbReference type="InterPro" id="IPR000524">
    <property type="entry name" value="Tscrpt_reg_HTH_GntR"/>
</dbReference>
<accession>A0ABS0T2U0</accession>
<dbReference type="EMBL" id="JADWOX010000015">
    <property type="protein sequence ID" value="MBI1685801.1"/>
    <property type="molecule type" value="Genomic_DNA"/>
</dbReference>
<dbReference type="Gene3D" id="1.20.120.530">
    <property type="entry name" value="GntR ligand-binding domain-like"/>
    <property type="match status" value="1"/>
</dbReference>
<dbReference type="Proteomes" id="UP000639859">
    <property type="component" value="Unassembled WGS sequence"/>
</dbReference>
<dbReference type="PANTHER" id="PTHR43537">
    <property type="entry name" value="TRANSCRIPTIONAL REGULATOR, GNTR FAMILY"/>
    <property type="match status" value="1"/>
</dbReference>
<dbReference type="SMART" id="SM00345">
    <property type="entry name" value="HTH_GNTR"/>
    <property type="match status" value="1"/>
</dbReference>
<comment type="caution">
    <text evidence="5">The sequence shown here is derived from an EMBL/GenBank/DDBJ whole genome shotgun (WGS) entry which is preliminary data.</text>
</comment>
<gene>
    <name evidence="5" type="ORF">I4Q42_19200</name>
</gene>
<dbReference type="Pfam" id="PF00392">
    <property type="entry name" value="GntR"/>
    <property type="match status" value="1"/>
</dbReference>
<dbReference type="SUPFAM" id="SSF46785">
    <property type="entry name" value="Winged helix' DNA-binding domain"/>
    <property type="match status" value="1"/>
</dbReference>
<keyword evidence="3" id="KW-0804">Transcription</keyword>
<dbReference type="InterPro" id="IPR008920">
    <property type="entry name" value="TF_FadR/GntR_C"/>
</dbReference>
<reference evidence="5 6" key="1">
    <citation type="submission" date="2020-11" db="EMBL/GenBank/DDBJ databases">
        <title>genome sequence of strain KACC 18849.</title>
        <authorList>
            <person name="Gao J."/>
            <person name="Zhang X."/>
        </authorList>
    </citation>
    <scope>NUCLEOTIDE SEQUENCE [LARGE SCALE GENOMIC DNA]</scope>
    <source>
        <strain evidence="5 6">KACC 18849</strain>
    </source>
</reference>
<dbReference type="InterPro" id="IPR036388">
    <property type="entry name" value="WH-like_DNA-bd_sf"/>
</dbReference>
<evidence type="ECO:0000256" key="2">
    <source>
        <dbReference type="ARBA" id="ARBA00023125"/>
    </source>
</evidence>
<feature type="domain" description="HTH gntR-type" evidence="4">
    <location>
        <begin position="14"/>
        <end position="82"/>
    </location>
</feature>
<evidence type="ECO:0000256" key="1">
    <source>
        <dbReference type="ARBA" id="ARBA00023015"/>
    </source>
</evidence>
<dbReference type="InterPro" id="IPR011711">
    <property type="entry name" value="GntR_C"/>
</dbReference>
<evidence type="ECO:0000256" key="3">
    <source>
        <dbReference type="ARBA" id="ARBA00023163"/>
    </source>
</evidence>
<keyword evidence="6" id="KW-1185">Reference proteome</keyword>
<dbReference type="PROSITE" id="PS50949">
    <property type="entry name" value="HTH_GNTR"/>
    <property type="match status" value="1"/>
</dbReference>
<dbReference type="RefSeq" id="WP_198577695.1">
    <property type="nucleotide sequence ID" value="NZ_JADWOX010000015.1"/>
</dbReference>
<evidence type="ECO:0000259" key="4">
    <source>
        <dbReference type="PROSITE" id="PS50949"/>
    </source>
</evidence>
<dbReference type="Pfam" id="PF07729">
    <property type="entry name" value="FCD"/>
    <property type="match status" value="1"/>
</dbReference>
<protein>
    <submittedName>
        <fullName evidence="5">GntR family transcriptional regulator</fullName>
    </submittedName>
</protein>
<dbReference type="SMART" id="SM00895">
    <property type="entry name" value="FCD"/>
    <property type="match status" value="1"/>
</dbReference>
<keyword evidence="1" id="KW-0805">Transcription regulation</keyword>
<dbReference type="PANTHER" id="PTHR43537:SF39">
    <property type="entry name" value="HTH-TYPE TRANSCRIPTIONAL REGULATOR MCBR"/>
    <property type="match status" value="1"/>
</dbReference>
<evidence type="ECO:0000313" key="6">
    <source>
        <dbReference type="Proteomes" id="UP000639859"/>
    </source>
</evidence>
<sequence length="241" mass="25721">MAEPKTRRPLADSTAVHDQVYDSIRQALITGKIAPGVGVSLRSLAAELGVSPMPVRDAVRRLVAERALAINPANKRLSVPSLTAERLEQLELARQWIEPELAARAAPRADEALVRKLKVIDQDLEEALRVGDVDGYMVANHAFHFAIYERAGAEVLLAMAGGLWLQIGPFMRVVFGRVGTGSLPADRHAEAMDALKAKDADGARRAIAADLSEGMDKMRAAVGAGAGLTAPPPTQTVITIP</sequence>
<name>A0ABS0T2U0_9CAUL</name>
<dbReference type="Gene3D" id="1.10.10.10">
    <property type="entry name" value="Winged helix-like DNA-binding domain superfamily/Winged helix DNA-binding domain"/>
    <property type="match status" value="1"/>
</dbReference>
<keyword evidence="2" id="KW-0238">DNA-binding</keyword>
<dbReference type="SUPFAM" id="SSF48008">
    <property type="entry name" value="GntR ligand-binding domain-like"/>
    <property type="match status" value="1"/>
</dbReference>
<dbReference type="InterPro" id="IPR036390">
    <property type="entry name" value="WH_DNA-bd_sf"/>
</dbReference>
<organism evidence="5 6">
    <name type="scientific">Caulobacter hibisci</name>
    <dbReference type="NCBI Taxonomy" id="2035993"/>
    <lineage>
        <taxon>Bacteria</taxon>
        <taxon>Pseudomonadati</taxon>
        <taxon>Pseudomonadota</taxon>
        <taxon>Alphaproteobacteria</taxon>
        <taxon>Caulobacterales</taxon>
        <taxon>Caulobacteraceae</taxon>
        <taxon>Caulobacter</taxon>
    </lineage>
</organism>
<proteinExistence type="predicted"/>